<dbReference type="Gene3D" id="2.40.70.10">
    <property type="entry name" value="Acid Proteases"/>
    <property type="match status" value="1"/>
</dbReference>
<keyword evidence="2" id="KW-1185">Reference proteome</keyword>
<dbReference type="PANTHER" id="PTHR15503">
    <property type="entry name" value="LDOC1 RELATED"/>
    <property type="match status" value="1"/>
</dbReference>
<name>A0A8T0AHC4_SILME</name>
<organism evidence="1 2">
    <name type="scientific">Silurus meridionalis</name>
    <name type="common">Southern catfish</name>
    <name type="synonym">Silurus soldatovi meridionalis</name>
    <dbReference type="NCBI Taxonomy" id="175797"/>
    <lineage>
        <taxon>Eukaryota</taxon>
        <taxon>Metazoa</taxon>
        <taxon>Chordata</taxon>
        <taxon>Craniata</taxon>
        <taxon>Vertebrata</taxon>
        <taxon>Euteleostomi</taxon>
        <taxon>Actinopterygii</taxon>
        <taxon>Neopterygii</taxon>
        <taxon>Teleostei</taxon>
        <taxon>Ostariophysi</taxon>
        <taxon>Siluriformes</taxon>
        <taxon>Siluridae</taxon>
        <taxon>Silurus</taxon>
    </lineage>
</organism>
<dbReference type="InterPro" id="IPR021109">
    <property type="entry name" value="Peptidase_aspartic_dom_sf"/>
</dbReference>
<dbReference type="Proteomes" id="UP000606274">
    <property type="component" value="Unassembled WGS sequence"/>
</dbReference>
<evidence type="ECO:0000313" key="1">
    <source>
        <dbReference type="EMBL" id="KAF7690920.1"/>
    </source>
</evidence>
<evidence type="ECO:0000313" key="2">
    <source>
        <dbReference type="Proteomes" id="UP000606274"/>
    </source>
</evidence>
<comment type="caution">
    <text evidence="1">The sequence shown here is derived from an EMBL/GenBank/DDBJ whole genome shotgun (WGS) entry which is preliminary data.</text>
</comment>
<dbReference type="AlphaFoldDB" id="A0A8T0AHC4"/>
<dbReference type="CDD" id="cd00303">
    <property type="entry name" value="retropepsin_like"/>
    <property type="match status" value="1"/>
</dbReference>
<dbReference type="SUPFAM" id="SSF50630">
    <property type="entry name" value="Acid proteases"/>
    <property type="match status" value="1"/>
</dbReference>
<sequence length="107" mass="12027">AAFVDSGADAEFIDLKLAQQLLVPMEPLPIALLIRALDGSLLGRATHCTKPLLMSVGELHQEWLSFLVIISPQDPIILGFPWLQKHNPPVDWLKWRILDWGVHCFGH</sequence>
<feature type="non-terminal residue" evidence="1">
    <location>
        <position position="1"/>
    </location>
</feature>
<dbReference type="PANTHER" id="PTHR15503:SF22">
    <property type="entry name" value="TRANSPOSON TY3-I GAG POLYPROTEIN"/>
    <property type="match status" value="1"/>
</dbReference>
<dbReference type="EMBL" id="JABFDY010000022">
    <property type="protein sequence ID" value="KAF7690920.1"/>
    <property type="molecule type" value="Genomic_DNA"/>
</dbReference>
<protein>
    <submittedName>
        <fullName evidence="1">Uncharacterized protein</fullName>
    </submittedName>
</protein>
<dbReference type="InterPro" id="IPR032567">
    <property type="entry name" value="RTL1-rel"/>
</dbReference>
<proteinExistence type="predicted"/>
<feature type="non-terminal residue" evidence="1">
    <location>
        <position position="107"/>
    </location>
</feature>
<gene>
    <name evidence="1" type="ORF">HF521_011217</name>
</gene>
<accession>A0A8T0AHC4</accession>
<reference evidence="1" key="1">
    <citation type="submission" date="2020-08" db="EMBL/GenBank/DDBJ databases">
        <title>Chromosome-level assembly of Southern catfish (Silurus meridionalis) provides insights into visual adaptation to the nocturnal and benthic lifestyles.</title>
        <authorList>
            <person name="Zhang Y."/>
            <person name="Wang D."/>
            <person name="Peng Z."/>
        </authorList>
    </citation>
    <scope>NUCLEOTIDE SEQUENCE</scope>
    <source>
        <strain evidence="1">SWU-2019-XX</strain>
        <tissue evidence="1">Muscle</tissue>
    </source>
</reference>